<dbReference type="Pfam" id="PF13426">
    <property type="entry name" value="PAS_9"/>
    <property type="match status" value="1"/>
</dbReference>
<protein>
    <recommendedName>
        <fullName evidence="3">histidine kinase</fullName>
        <ecNumber evidence="3">2.7.13.3</ecNumber>
    </recommendedName>
</protein>
<dbReference type="SUPFAM" id="SSF55785">
    <property type="entry name" value="PYP-like sensor domain (PAS domain)"/>
    <property type="match status" value="3"/>
</dbReference>
<dbReference type="EC" id="2.7.13.3" evidence="3"/>
<dbReference type="CDD" id="cd00130">
    <property type="entry name" value="PAS"/>
    <property type="match status" value="2"/>
</dbReference>
<feature type="domain" description="PAC" evidence="8">
    <location>
        <begin position="208"/>
        <end position="260"/>
    </location>
</feature>
<organism evidence="9 10">
    <name type="scientific">Desulfosporosinus acidiphilus (strain DSM 22704 / JCM 16185 / SJ4)</name>
    <dbReference type="NCBI Taxonomy" id="646529"/>
    <lineage>
        <taxon>Bacteria</taxon>
        <taxon>Bacillati</taxon>
        <taxon>Bacillota</taxon>
        <taxon>Clostridia</taxon>
        <taxon>Eubacteriales</taxon>
        <taxon>Desulfitobacteriaceae</taxon>
        <taxon>Desulfosporosinus</taxon>
    </lineage>
</organism>
<dbReference type="Pfam" id="PF17853">
    <property type="entry name" value="GGDEF_2"/>
    <property type="match status" value="1"/>
</dbReference>
<dbReference type="Gene3D" id="1.10.10.2840">
    <property type="entry name" value="PucR C-terminal helix-turn-helix domain"/>
    <property type="match status" value="1"/>
</dbReference>
<dbReference type="GO" id="GO:0004673">
    <property type="term" value="F:protein histidine kinase activity"/>
    <property type="evidence" value="ECO:0007669"/>
    <property type="project" value="UniProtKB-EC"/>
</dbReference>
<evidence type="ECO:0000256" key="6">
    <source>
        <dbReference type="ARBA" id="ARBA00022777"/>
    </source>
</evidence>
<dbReference type="eggNOG" id="COG2202">
    <property type="taxonomic scope" value="Bacteria"/>
</dbReference>
<dbReference type="InterPro" id="IPR042070">
    <property type="entry name" value="PucR_C-HTH_sf"/>
</dbReference>
<dbReference type="PROSITE" id="PS50113">
    <property type="entry name" value="PAC"/>
    <property type="match status" value="1"/>
</dbReference>
<dbReference type="Gene3D" id="3.30.450.20">
    <property type="entry name" value="PAS domain"/>
    <property type="match status" value="2"/>
</dbReference>
<evidence type="ECO:0000256" key="4">
    <source>
        <dbReference type="ARBA" id="ARBA00022553"/>
    </source>
</evidence>
<keyword evidence="5" id="KW-0808">Transferase</keyword>
<dbReference type="OrthoDB" id="9807021at2"/>
<evidence type="ECO:0000313" key="10">
    <source>
        <dbReference type="Proteomes" id="UP000002892"/>
    </source>
</evidence>
<dbReference type="AlphaFoldDB" id="I4D3Z1"/>
<dbReference type="eggNOG" id="COG2508">
    <property type="taxonomic scope" value="Bacteria"/>
</dbReference>
<dbReference type="PROSITE" id="PS50112">
    <property type="entry name" value="PAS"/>
    <property type="match status" value="1"/>
</dbReference>
<evidence type="ECO:0000256" key="2">
    <source>
        <dbReference type="ARBA" id="ARBA00006754"/>
    </source>
</evidence>
<sequence length="637" mass="73432">MKKIKKTDDGDALLKLMNQSPAVMLIIKAGTGEILHANQAAINYYGYLTDELLSMRIFDLNVGDRSSLADNIKEIKATGHKVFQSKHRHKNGDVRDVEIFSGVINYENNISIHSIIVDVTNKVQLERELEKNCERMELVIAGAEAGIWDYDLVNNSATNDQRWKAILGYEDHELNGGAEDWQKSIHPDDIDRVNRAVQESLAGKTNEYQIEHRMRHKDGSYRWVSSKGKIVFNETMEPIRAVGTIIDITRVKEIEERISENEKKLRNFAQAIPNFSAIVDEDGRYIEVFGDNKVLLQELADSMTEDIRQTLLTGENRSVIREINFGNVKRYFESRSVPMHYPINGKRTVAVFLSDITEWIEIDKVLKFKYELQRKSDFIDNILNGNLTQNEKTVSMAREFGIDLNLPLYCCLLHINNVPEEPIQKKRIQNQKNQLLYFMSSKTNCLVWDNQDKIGVICNSKDFQSSEGETVKSVFEIKKMISEFNPNLPISMGVSDVQYGSDSIQKSYREAWNTLLSAQYQDRNEGGIYYYRDIGLFQILTNIYRSDNTFEFVQKMLGPLIEYDLKKGSDFLVTLEEILQSNNMKDAANRLFVHQKTLNYRKQRIEKILGMSLDNFDTRLALGTAFKLHKMNSMLLK</sequence>
<evidence type="ECO:0000259" key="8">
    <source>
        <dbReference type="PROSITE" id="PS50113"/>
    </source>
</evidence>
<accession>I4D3Z1</accession>
<dbReference type="InterPro" id="IPR041522">
    <property type="entry name" value="CdaR_GGDEF"/>
</dbReference>
<dbReference type="Pfam" id="PF08447">
    <property type="entry name" value="PAS_3"/>
    <property type="match status" value="1"/>
</dbReference>
<proteinExistence type="inferred from homology"/>
<dbReference type="InterPro" id="IPR000700">
    <property type="entry name" value="PAS-assoc_C"/>
</dbReference>
<dbReference type="SMART" id="SM00086">
    <property type="entry name" value="PAC"/>
    <property type="match status" value="2"/>
</dbReference>
<dbReference type="PANTHER" id="PTHR43304">
    <property type="entry name" value="PHYTOCHROME-LIKE PROTEIN CPH1"/>
    <property type="match status" value="1"/>
</dbReference>
<evidence type="ECO:0000256" key="5">
    <source>
        <dbReference type="ARBA" id="ARBA00022679"/>
    </source>
</evidence>
<dbReference type="RefSeq" id="WP_014826522.1">
    <property type="nucleotide sequence ID" value="NC_018068.1"/>
</dbReference>
<evidence type="ECO:0000256" key="3">
    <source>
        <dbReference type="ARBA" id="ARBA00012438"/>
    </source>
</evidence>
<feature type="domain" description="PAS" evidence="7">
    <location>
        <begin position="132"/>
        <end position="204"/>
    </location>
</feature>
<keyword evidence="4" id="KW-0597">Phosphoprotein</keyword>
<dbReference type="SMART" id="SM00091">
    <property type="entry name" value="PAS"/>
    <property type="match status" value="2"/>
</dbReference>
<comment type="catalytic activity">
    <reaction evidence="1">
        <text>ATP + protein L-histidine = ADP + protein N-phospho-L-histidine.</text>
        <dbReference type="EC" id="2.7.13.3"/>
    </reaction>
</comment>
<dbReference type="Proteomes" id="UP000002892">
    <property type="component" value="Chromosome"/>
</dbReference>
<dbReference type="NCBIfam" id="TIGR00229">
    <property type="entry name" value="sensory_box"/>
    <property type="match status" value="2"/>
</dbReference>
<name>I4D3Z1_DESAJ</name>
<dbReference type="STRING" id="646529.Desaci_1502"/>
<dbReference type="InterPro" id="IPR035965">
    <property type="entry name" value="PAS-like_dom_sf"/>
</dbReference>
<dbReference type="InterPro" id="IPR000014">
    <property type="entry name" value="PAS"/>
</dbReference>
<keyword evidence="10" id="KW-1185">Reference proteome</keyword>
<gene>
    <name evidence="9" type="ordered locus">Desaci_1502</name>
</gene>
<keyword evidence="6" id="KW-0418">Kinase</keyword>
<evidence type="ECO:0000256" key="1">
    <source>
        <dbReference type="ARBA" id="ARBA00000085"/>
    </source>
</evidence>
<evidence type="ECO:0000313" key="9">
    <source>
        <dbReference type="EMBL" id="AFM40515.1"/>
    </source>
</evidence>
<dbReference type="KEGG" id="dai:Desaci_1502"/>
<dbReference type="PANTHER" id="PTHR43304:SF1">
    <property type="entry name" value="PAC DOMAIN-CONTAINING PROTEIN"/>
    <property type="match status" value="1"/>
</dbReference>
<comment type="similarity">
    <text evidence="2">Belongs to the CdaR family.</text>
</comment>
<reference evidence="9 10" key="1">
    <citation type="journal article" date="2012" name="J. Bacteriol.">
        <title>Complete genome sequences of Desulfosporosinus orientis DSM765T, Desulfosporosinus youngiae DSM17734T, Desulfosporosinus meridiei DSM13257T, and Desulfosporosinus acidiphilus DSM22704T.</title>
        <authorList>
            <person name="Pester M."/>
            <person name="Brambilla E."/>
            <person name="Alazard D."/>
            <person name="Rattei T."/>
            <person name="Weinmaier T."/>
            <person name="Han J."/>
            <person name="Lucas S."/>
            <person name="Lapidus A."/>
            <person name="Cheng J.F."/>
            <person name="Goodwin L."/>
            <person name="Pitluck S."/>
            <person name="Peters L."/>
            <person name="Ovchinnikova G."/>
            <person name="Teshima H."/>
            <person name="Detter J.C."/>
            <person name="Han C.S."/>
            <person name="Tapia R."/>
            <person name="Land M.L."/>
            <person name="Hauser L."/>
            <person name="Kyrpides N.C."/>
            <person name="Ivanova N.N."/>
            <person name="Pagani I."/>
            <person name="Huntmann M."/>
            <person name="Wei C.L."/>
            <person name="Davenport K.W."/>
            <person name="Daligault H."/>
            <person name="Chain P.S."/>
            <person name="Chen A."/>
            <person name="Mavromatis K."/>
            <person name="Markowitz V."/>
            <person name="Szeto E."/>
            <person name="Mikhailova N."/>
            <person name="Pati A."/>
            <person name="Wagner M."/>
            <person name="Woyke T."/>
            <person name="Ollivier B."/>
            <person name="Klenk H.P."/>
            <person name="Spring S."/>
            <person name="Loy A."/>
        </authorList>
    </citation>
    <scope>NUCLEOTIDE SEQUENCE [LARGE SCALE GENOMIC DNA]</scope>
    <source>
        <strain evidence="10">DSM 22704 / JCM 16185 / SJ4</strain>
    </source>
</reference>
<dbReference type="Pfam" id="PF13556">
    <property type="entry name" value="HTH_30"/>
    <property type="match status" value="1"/>
</dbReference>
<dbReference type="InterPro" id="IPR052162">
    <property type="entry name" value="Sensor_kinase/Photoreceptor"/>
</dbReference>
<dbReference type="InterPro" id="IPR013655">
    <property type="entry name" value="PAS_fold_3"/>
</dbReference>
<dbReference type="InterPro" id="IPR001610">
    <property type="entry name" value="PAC"/>
</dbReference>
<dbReference type="InterPro" id="IPR025736">
    <property type="entry name" value="PucR_C-HTH_dom"/>
</dbReference>
<dbReference type="EMBL" id="CP003639">
    <property type="protein sequence ID" value="AFM40515.1"/>
    <property type="molecule type" value="Genomic_DNA"/>
</dbReference>
<dbReference type="HOGENOM" id="CLU_478772_0_0_9"/>
<evidence type="ECO:0000259" key="7">
    <source>
        <dbReference type="PROSITE" id="PS50112"/>
    </source>
</evidence>